<dbReference type="Gene3D" id="4.10.860.10">
    <property type="entry name" value="UVR domain"/>
    <property type="match status" value="1"/>
</dbReference>
<dbReference type="Pfam" id="PF01541">
    <property type="entry name" value="GIY-YIG"/>
    <property type="match status" value="1"/>
</dbReference>
<dbReference type="STRING" id="52.CMC5_027400"/>
<protein>
    <submittedName>
        <fullName evidence="5">Nuclease</fullName>
    </submittedName>
</protein>
<evidence type="ECO:0000313" key="6">
    <source>
        <dbReference type="Proteomes" id="UP000067626"/>
    </source>
</evidence>
<dbReference type="Pfam" id="PF02151">
    <property type="entry name" value="UVR"/>
    <property type="match status" value="1"/>
</dbReference>
<feature type="domain" description="UVR" evidence="3">
    <location>
        <begin position="233"/>
        <end position="268"/>
    </location>
</feature>
<dbReference type="GO" id="GO:0006289">
    <property type="term" value="P:nucleotide-excision repair"/>
    <property type="evidence" value="ECO:0007669"/>
    <property type="project" value="InterPro"/>
</dbReference>
<feature type="domain" description="GIY-YIG" evidence="4">
    <location>
        <begin position="33"/>
        <end position="110"/>
    </location>
</feature>
<dbReference type="InterPro" id="IPR001943">
    <property type="entry name" value="UVR_dom"/>
</dbReference>
<gene>
    <name evidence="5" type="ORF">CMC5_027400</name>
</gene>
<dbReference type="EMBL" id="CP012159">
    <property type="protein sequence ID" value="AKT38593.1"/>
    <property type="molecule type" value="Genomic_DNA"/>
</dbReference>
<accession>A0A0K1EDF9</accession>
<dbReference type="PANTHER" id="PTHR30562:SF1">
    <property type="entry name" value="UVRABC SYSTEM PROTEIN C"/>
    <property type="match status" value="1"/>
</dbReference>
<dbReference type="GO" id="GO:0009432">
    <property type="term" value="P:SOS response"/>
    <property type="evidence" value="ECO:0007669"/>
    <property type="project" value="UniProtKB-KW"/>
</dbReference>
<keyword evidence="6" id="KW-1185">Reference proteome</keyword>
<evidence type="ECO:0000313" key="5">
    <source>
        <dbReference type="EMBL" id="AKT38593.1"/>
    </source>
</evidence>
<dbReference type="SUPFAM" id="SSF82771">
    <property type="entry name" value="GIY-YIG endonuclease"/>
    <property type="match status" value="1"/>
</dbReference>
<dbReference type="KEGG" id="ccro:CMC5_027400"/>
<name>A0A0K1EDF9_CHOCO</name>
<dbReference type="SUPFAM" id="SSF46600">
    <property type="entry name" value="C-terminal UvrC-binding domain of UvrB"/>
    <property type="match status" value="1"/>
</dbReference>
<dbReference type="PANTHER" id="PTHR30562">
    <property type="entry name" value="UVRC/OXIDOREDUCTASE"/>
    <property type="match status" value="1"/>
</dbReference>
<dbReference type="AlphaFoldDB" id="A0A0K1EDF9"/>
<dbReference type="InterPro" id="IPR000305">
    <property type="entry name" value="GIY-YIG_endonuc"/>
</dbReference>
<proteinExistence type="predicted"/>
<sequence length="394" mass="44506">MPRASPLRPRPKAAQIKERISQLHELVRAGTENRSGVYQMADEDGHVLYVGKSKRVRSRLLAYFRCEPREKGARILKESSQVSWEYLPSEFAALLAELRLIKRFRPRFNVAMKRDLRRYAFLQLTSGAAPKLRVVGGSAHDTGSFYYGPFTSRSRIRDAARALSNALGLRDCAEDVPLVFSDQRELFPLGRRTPGCLRYEIRRCLGPCVGGCSRAEYGDRVALTRAFLEGHSEGPIARFRAEMLEHSAQAEYERAAALRDRVRQLEMLRGQLDRLRFALESLSFLYTVPGHEGEDRVYLVRRGSVRAELPAPRTEADHQALKALGERVYGTWEPDAAPVPLHEVEEILLLSSWFRRHPGELEKTTPFVPRSPGRSRALPLCTEGAMPDVGTPLA</sequence>
<keyword evidence="1" id="KW-0742">SOS response</keyword>
<keyword evidence="1" id="KW-0227">DNA damage</keyword>
<dbReference type="InterPro" id="IPR035901">
    <property type="entry name" value="GIY-YIG_endonuc_sf"/>
</dbReference>
<dbReference type="PATRIC" id="fig|52.7.peg.3007"/>
<organism evidence="5 6">
    <name type="scientific">Chondromyces crocatus</name>
    <dbReference type="NCBI Taxonomy" id="52"/>
    <lineage>
        <taxon>Bacteria</taxon>
        <taxon>Pseudomonadati</taxon>
        <taxon>Myxococcota</taxon>
        <taxon>Polyangia</taxon>
        <taxon>Polyangiales</taxon>
        <taxon>Polyangiaceae</taxon>
        <taxon>Chondromyces</taxon>
    </lineage>
</organism>
<evidence type="ECO:0000259" key="3">
    <source>
        <dbReference type="PROSITE" id="PS50151"/>
    </source>
</evidence>
<dbReference type="Gene3D" id="3.40.1440.10">
    <property type="entry name" value="GIY-YIG endonuclease"/>
    <property type="match status" value="1"/>
</dbReference>
<dbReference type="PROSITE" id="PS50151">
    <property type="entry name" value="UVR"/>
    <property type="match status" value="1"/>
</dbReference>
<dbReference type="CDD" id="cd10434">
    <property type="entry name" value="GIY-YIG_UvrC_Cho"/>
    <property type="match status" value="1"/>
</dbReference>
<feature type="region of interest" description="Disordered" evidence="2">
    <location>
        <begin position="364"/>
        <end position="394"/>
    </location>
</feature>
<dbReference type="Proteomes" id="UP000067626">
    <property type="component" value="Chromosome"/>
</dbReference>
<evidence type="ECO:0000256" key="2">
    <source>
        <dbReference type="SAM" id="MobiDB-lite"/>
    </source>
</evidence>
<dbReference type="GO" id="GO:0009380">
    <property type="term" value="C:excinuclease repair complex"/>
    <property type="evidence" value="ECO:0007669"/>
    <property type="project" value="TreeGrafter"/>
</dbReference>
<dbReference type="InterPro" id="IPR036876">
    <property type="entry name" value="UVR_dom_sf"/>
</dbReference>
<dbReference type="PROSITE" id="PS50164">
    <property type="entry name" value="GIY_YIG"/>
    <property type="match status" value="1"/>
</dbReference>
<dbReference type="OrthoDB" id="9803913at2"/>
<reference evidence="5 6" key="1">
    <citation type="submission" date="2015-07" db="EMBL/GenBank/DDBJ databases">
        <title>Genome analysis of myxobacterium Chondromyces crocatus Cm c5 reveals a high potential for natural compound synthesis and the genetic basis for the loss of fruiting body formation.</title>
        <authorList>
            <person name="Zaburannyi N."/>
            <person name="Bunk B."/>
            <person name="Maier J."/>
            <person name="Overmann J."/>
            <person name="Mueller R."/>
        </authorList>
    </citation>
    <scope>NUCLEOTIDE SEQUENCE [LARGE SCALE GENOMIC DNA]</scope>
    <source>
        <strain evidence="5 6">Cm c5</strain>
    </source>
</reference>
<dbReference type="RefSeq" id="WP_050430801.1">
    <property type="nucleotide sequence ID" value="NZ_CP012159.1"/>
</dbReference>
<evidence type="ECO:0000259" key="4">
    <source>
        <dbReference type="PROSITE" id="PS50164"/>
    </source>
</evidence>
<dbReference type="InterPro" id="IPR050066">
    <property type="entry name" value="UvrABC_protein_C"/>
</dbReference>
<dbReference type="InterPro" id="IPR047296">
    <property type="entry name" value="GIY-YIG_UvrC_Cho"/>
</dbReference>
<evidence type="ECO:0000256" key="1">
    <source>
        <dbReference type="ARBA" id="ARBA00023236"/>
    </source>
</evidence>
<dbReference type="SMART" id="SM00465">
    <property type="entry name" value="GIYc"/>
    <property type="match status" value="1"/>
</dbReference>